<proteinExistence type="predicted"/>
<dbReference type="AlphaFoldDB" id="A0A8X6TPF1"/>
<dbReference type="InterPro" id="IPR040676">
    <property type="entry name" value="DUF5641"/>
</dbReference>
<dbReference type="PANTHER" id="PTHR47331:SF2">
    <property type="match status" value="1"/>
</dbReference>
<dbReference type="OrthoDB" id="6436901at2759"/>
<keyword evidence="3" id="KW-1185">Reference proteome</keyword>
<evidence type="ECO:0000259" key="1">
    <source>
        <dbReference type="Pfam" id="PF18701"/>
    </source>
</evidence>
<dbReference type="PANTHER" id="PTHR47331">
    <property type="entry name" value="PHD-TYPE DOMAIN-CONTAINING PROTEIN"/>
    <property type="match status" value="1"/>
</dbReference>
<feature type="domain" description="DUF5641" evidence="1">
    <location>
        <begin position="66"/>
        <end position="148"/>
    </location>
</feature>
<accession>A0A8X6TPF1</accession>
<dbReference type="Proteomes" id="UP000887013">
    <property type="component" value="Unassembled WGS sequence"/>
</dbReference>
<name>A0A8X6TPF1_NEPPI</name>
<gene>
    <name evidence="2" type="primary">AVEN_10594_1</name>
    <name evidence="2" type="ORF">NPIL_614661</name>
</gene>
<reference evidence="2" key="1">
    <citation type="submission" date="2020-08" db="EMBL/GenBank/DDBJ databases">
        <title>Multicomponent nature underlies the extraordinary mechanical properties of spider dragline silk.</title>
        <authorList>
            <person name="Kono N."/>
            <person name="Nakamura H."/>
            <person name="Mori M."/>
            <person name="Yoshida Y."/>
            <person name="Ohtoshi R."/>
            <person name="Malay A.D."/>
            <person name="Moran D.A.P."/>
            <person name="Tomita M."/>
            <person name="Numata K."/>
            <person name="Arakawa K."/>
        </authorList>
    </citation>
    <scope>NUCLEOTIDE SEQUENCE</scope>
</reference>
<evidence type="ECO:0000313" key="3">
    <source>
        <dbReference type="Proteomes" id="UP000887013"/>
    </source>
</evidence>
<protein>
    <submittedName>
        <fullName evidence="2">Integrase catalytic domain-containing protein</fullName>
    </submittedName>
</protein>
<evidence type="ECO:0000313" key="2">
    <source>
        <dbReference type="EMBL" id="GFT33106.1"/>
    </source>
</evidence>
<dbReference type="EMBL" id="BMAW01108273">
    <property type="protein sequence ID" value="GFT33106.1"/>
    <property type="molecule type" value="Genomic_DNA"/>
</dbReference>
<comment type="caution">
    <text evidence="2">The sequence shown here is derived from an EMBL/GenBank/DDBJ whole genome shotgun (WGS) entry which is preliminary data.</text>
</comment>
<dbReference type="Pfam" id="PF18701">
    <property type="entry name" value="DUF5641"/>
    <property type="match status" value="1"/>
</dbReference>
<organism evidence="2 3">
    <name type="scientific">Nephila pilipes</name>
    <name type="common">Giant wood spider</name>
    <name type="synonym">Nephila maculata</name>
    <dbReference type="NCBI Taxonomy" id="299642"/>
    <lineage>
        <taxon>Eukaryota</taxon>
        <taxon>Metazoa</taxon>
        <taxon>Ecdysozoa</taxon>
        <taxon>Arthropoda</taxon>
        <taxon>Chelicerata</taxon>
        <taxon>Arachnida</taxon>
        <taxon>Araneae</taxon>
        <taxon>Araneomorphae</taxon>
        <taxon>Entelegynae</taxon>
        <taxon>Araneoidea</taxon>
        <taxon>Nephilidae</taxon>
        <taxon>Nephila</taxon>
    </lineage>
</organism>
<sequence length="213" mass="24514">MGSVFVENRVKEIRELTGRFSWRHVPGNRNTADLLSRGSTPKQMLNSKWWEGPIWLKENPESWPVSEAFKKIFRQEFLETLKTTSQKFSRSCKLREGDIVLIGSDDKKRLNWPLGKIIQLFPRTDGESRRARVKVQNGEVIRAVQNLYPSELSTAEDIPSKFSGSRRCENISVEQTPFVDVPVITNRPIHIHLKSPTITKSGRAVRVPHRLNL</sequence>